<dbReference type="Proteomes" id="UP001649230">
    <property type="component" value="Chromosome"/>
</dbReference>
<reference evidence="1 2" key="1">
    <citation type="journal article" date="2024" name="Int. J. Syst. Evol. Microbiol.">
        <title>Paenibacillus hexagrammi sp. nov., a novel bacterium isolated from the gut content of Hexagrammos agrammus.</title>
        <authorList>
            <person name="Jung H.K."/>
            <person name="Kim D.G."/>
            <person name="Zin H."/>
            <person name="Park J."/>
            <person name="Jung H."/>
            <person name="Kim Y.O."/>
            <person name="Kong H.J."/>
            <person name="Kim J.W."/>
            <person name="Kim Y.S."/>
        </authorList>
    </citation>
    <scope>NUCLEOTIDE SEQUENCE [LARGE SCALE GENOMIC DNA]</scope>
    <source>
        <strain evidence="1 2">YPD9-1</strain>
    </source>
</reference>
<protein>
    <submittedName>
        <fullName evidence="1">Uncharacterized protein</fullName>
    </submittedName>
</protein>
<name>A0ABY3SFW5_9BACL</name>
<gene>
    <name evidence="1" type="ORF">L0M14_20375</name>
</gene>
<organism evidence="1 2">
    <name type="scientific">Paenibacillus hexagrammi</name>
    <dbReference type="NCBI Taxonomy" id="2908839"/>
    <lineage>
        <taxon>Bacteria</taxon>
        <taxon>Bacillati</taxon>
        <taxon>Bacillota</taxon>
        <taxon>Bacilli</taxon>
        <taxon>Bacillales</taxon>
        <taxon>Paenibacillaceae</taxon>
        <taxon>Paenibacillus</taxon>
    </lineage>
</organism>
<sequence length="114" mass="12298">MKAKKIVTVILTTVIGLTVGVSSVWAYGTISSGISSPPLTFAKWNGFDPATYTAFSNAAAPWNVVSQGEIGKDIIDPNGYTTSTNTYPVNDYTNLITQLSHLINQRKSRCVLDL</sequence>
<accession>A0ABY3SFW5</accession>
<dbReference type="RefSeq" id="WP_235118416.1">
    <property type="nucleotide sequence ID" value="NZ_CP090978.1"/>
</dbReference>
<dbReference type="EMBL" id="CP090978">
    <property type="protein sequence ID" value="UJF32071.1"/>
    <property type="molecule type" value="Genomic_DNA"/>
</dbReference>
<evidence type="ECO:0000313" key="2">
    <source>
        <dbReference type="Proteomes" id="UP001649230"/>
    </source>
</evidence>
<proteinExistence type="predicted"/>
<evidence type="ECO:0000313" key="1">
    <source>
        <dbReference type="EMBL" id="UJF32071.1"/>
    </source>
</evidence>
<keyword evidence="2" id="KW-1185">Reference proteome</keyword>